<protein>
    <submittedName>
        <fullName evidence="4">Alpha-amylase</fullName>
    </submittedName>
</protein>
<dbReference type="Pfam" id="PF16657">
    <property type="entry name" value="Malt_amylase_C"/>
    <property type="match status" value="1"/>
</dbReference>
<keyword evidence="2" id="KW-0812">Transmembrane</keyword>
<reference evidence="4 5" key="1">
    <citation type="journal article" date="2021" name="Int. J. Syst. Evol. Microbiol.">
        <title>Clostridium zeae sp. nov., isolated from corn silage.</title>
        <authorList>
            <person name="Kobayashi H."/>
            <person name="Tanizawa Y."/>
            <person name="Yagura M."/>
            <person name="Sakamoto M."/>
            <person name="Ohkuma M."/>
            <person name="Tohno M."/>
        </authorList>
    </citation>
    <scope>NUCLEOTIDE SEQUENCE [LARGE SCALE GENOMIC DNA]</scope>
    <source>
        <strain evidence="4 5">CSC2</strain>
    </source>
</reference>
<accession>A0ABQ1EBE6</accession>
<dbReference type="RefSeq" id="WP_206870341.1">
    <property type="nucleotide sequence ID" value="NZ_BMBA01000002.1"/>
</dbReference>
<gene>
    <name evidence="4" type="ORF">CSC2_25900</name>
</gene>
<dbReference type="CDD" id="cd11316">
    <property type="entry name" value="AmyAc_bac2_AmyA"/>
    <property type="match status" value="1"/>
</dbReference>
<evidence type="ECO:0000313" key="4">
    <source>
        <dbReference type="EMBL" id="GFZ32064.1"/>
    </source>
</evidence>
<evidence type="ECO:0000256" key="1">
    <source>
        <dbReference type="ARBA" id="ARBA00008061"/>
    </source>
</evidence>
<dbReference type="EMBL" id="BMBA01000002">
    <property type="protein sequence ID" value="GFZ32064.1"/>
    <property type="molecule type" value="Genomic_DNA"/>
</dbReference>
<dbReference type="InterPro" id="IPR045857">
    <property type="entry name" value="O16G_dom_2"/>
</dbReference>
<dbReference type="InterPro" id="IPR013780">
    <property type="entry name" value="Glyco_hydro_b"/>
</dbReference>
<dbReference type="InterPro" id="IPR017853">
    <property type="entry name" value="GH"/>
</dbReference>
<comment type="similarity">
    <text evidence="1">Belongs to the glycosyl hydrolase 13 family.</text>
</comment>
<keyword evidence="2" id="KW-1133">Transmembrane helix</keyword>
<dbReference type="PANTHER" id="PTHR10357">
    <property type="entry name" value="ALPHA-AMYLASE FAMILY MEMBER"/>
    <property type="match status" value="1"/>
</dbReference>
<comment type="caution">
    <text evidence="4">The sequence shown here is derived from an EMBL/GenBank/DDBJ whole genome shotgun (WGS) entry which is preliminary data.</text>
</comment>
<dbReference type="Gene3D" id="2.60.40.1180">
    <property type="entry name" value="Golgi alpha-mannosidase II"/>
    <property type="match status" value="1"/>
</dbReference>
<dbReference type="Gene3D" id="3.90.400.10">
    <property type="entry name" value="Oligo-1,6-glucosidase, Domain 2"/>
    <property type="match status" value="1"/>
</dbReference>
<dbReference type="Proteomes" id="UP000663802">
    <property type="component" value="Unassembled WGS sequence"/>
</dbReference>
<dbReference type="PANTHER" id="PTHR10357:SF179">
    <property type="entry name" value="NEUTRAL AND BASIC AMINO ACID TRANSPORT PROTEIN RBAT"/>
    <property type="match status" value="1"/>
</dbReference>
<feature type="transmembrane region" description="Helical" evidence="2">
    <location>
        <begin position="12"/>
        <end position="28"/>
    </location>
</feature>
<evidence type="ECO:0000259" key="3">
    <source>
        <dbReference type="SMART" id="SM00642"/>
    </source>
</evidence>
<dbReference type="Gene3D" id="3.20.20.80">
    <property type="entry name" value="Glycosidases"/>
    <property type="match status" value="1"/>
</dbReference>
<keyword evidence="5" id="KW-1185">Reference proteome</keyword>
<dbReference type="SUPFAM" id="SSF51445">
    <property type="entry name" value="(Trans)glycosidases"/>
    <property type="match status" value="1"/>
</dbReference>
<sequence>MRKKLTLRTIGIYILAAIVIGLIIFLFLPRSTKNKYDKEANEKLLNATHKSYTPINYSTNKGYKDRTFYEIFVASFNDSNGDGLGDLKGVEQKLDYLQSLGISGIWLMPINESPSYHGYDVSDYYNVRKKYGTMDDLYSLINEAHKRDIAVYMDLVINHTSTKNPWFIESLNNKDSKYRDYYLWTQDSKKLDEYSSINTMPWRAISKDNIYYGIFAEDMPDLNYDNPEVRKEVKDIAKYYLDIGMDGFRLDAARHIYDGELDKNLKWWKEFNSYVKSVNKNALLVGEVWDKTEVVSDYLTALDSCFNFDLSTDIVNSVKDNNFKDLASAYSFMQSVAQSKNKDYLDSTFLGNHDINRTMSTLGSVAKCKTAAAILLTLPGTPYIYYGEETGMTGVKPDEKIREPFIWDDKDKLKNTSWTSVSNDNKSIAVNIEEKNKDSLLNFYKAFIKLRNNNPVLRYGSFEALNTGNSKVLTFTRIYKDETISVFINSNDDDQTIKLSPFKGTVLYSSESLSGDINIRNELKLKKGEILIIKNTK</sequence>
<keyword evidence="2" id="KW-0472">Membrane</keyword>
<proteinExistence type="inferred from homology"/>
<feature type="domain" description="Glycosyl hydrolase family 13 catalytic" evidence="3">
    <location>
        <begin position="70"/>
        <end position="425"/>
    </location>
</feature>
<dbReference type="Pfam" id="PF00128">
    <property type="entry name" value="Alpha-amylase"/>
    <property type="match status" value="1"/>
</dbReference>
<organism evidence="4 5">
    <name type="scientific">Clostridium zeae</name>
    <dbReference type="NCBI Taxonomy" id="2759022"/>
    <lineage>
        <taxon>Bacteria</taxon>
        <taxon>Bacillati</taxon>
        <taxon>Bacillota</taxon>
        <taxon>Clostridia</taxon>
        <taxon>Eubacteriales</taxon>
        <taxon>Clostridiaceae</taxon>
        <taxon>Clostridium</taxon>
    </lineage>
</organism>
<dbReference type="SMART" id="SM00642">
    <property type="entry name" value="Aamy"/>
    <property type="match status" value="1"/>
</dbReference>
<dbReference type="InterPro" id="IPR006047">
    <property type="entry name" value="GH13_cat_dom"/>
</dbReference>
<evidence type="ECO:0000256" key="2">
    <source>
        <dbReference type="SAM" id="Phobius"/>
    </source>
</evidence>
<dbReference type="SUPFAM" id="SSF51011">
    <property type="entry name" value="Glycosyl hydrolase domain"/>
    <property type="match status" value="1"/>
</dbReference>
<evidence type="ECO:0000313" key="5">
    <source>
        <dbReference type="Proteomes" id="UP000663802"/>
    </source>
</evidence>
<dbReference type="InterPro" id="IPR032091">
    <property type="entry name" value="Malt_amylase-like_C"/>
</dbReference>
<name>A0ABQ1EBE6_9CLOT</name>